<protein>
    <submittedName>
        <fullName evidence="2">Uncharacterized protein</fullName>
    </submittedName>
</protein>
<sequence>MWEQFNENKYRGGVDGFGAQEVKNDSNYKKKEKRKRSELRKNQAKSEGFL</sequence>
<reference evidence="2 3" key="1">
    <citation type="submission" date="2022-08" db="EMBL/GenBank/DDBJ databases">
        <title>Genome Sequence of the sulphate-reducing bacterium, Pseudodesulfovibrio sp. SYK.</title>
        <authorList>
            <person name="Kondo R."/>
            <person name="Kataoka T."/>
        </authorList>
    </citation>
    <scope>NUCLEOTIDE SEQUENCE [LARGE SCALE GENOMIC DNA]</scope>
    <source>
        <strain evidence="2 3">SYK</strain>
    </source>
</reference>
<dbReference type="Proteomes" id="UP001317742">
    <property type="component" value="Chromosome"/>
</dbReference>
<organism evidence="2 3">
    <name type="scientific">Pseudodesulfovibrio nedwellii</name>
    <dbReference type="NCBI Taxonomy" id="2973072"/>
    <lineage>
        <taxon>Bacteria</taxon>
        <taxon>Pseudomonadati</taxon>
        <taxon>Thermodesulfobacteriota</taxon>
        <taxon>Desulfovibrionia</taxon>
        <taxon>Desulfovibrionales</taxon>
        <taxon>Desulfovibrionaceae</taxon>
    </lineage>
</organism>
<gene>
    <name evidence="2" type="ORF">SYK_33850</name>
</gene>
<accession>A0ABM8B5B1</accession>
<dbReference type="EMBL" id="AP026709">
    <property type="protein sequence ID" value="BDQ39025.1"/>
    <property type="molecule type" value="Genomic_DNA"/>
</dbReference>
<feature type="region of interest" description="Disordered" evidence="1">
    <location>
        <begin position="1"/>
        <end position="50"/>
    </location>
</feature>
<evidence type="ECO:0000313" key="2">
    <source>
        <dbReference type="EMBL" id="BDQ39025.1"/>
    </source>
</evidence>
<keyword evidence="3" id="KW-1185">Reference proteome</keyword>
<name>A0ABM8B5B1_9BACT</name>
<evidence type="ECO:0000313" key="3">
    <source>
        <dbReference type="Proteomes" id="UP001317742"/>
    </source>
</evidence>
<proteinExistence type="predicted"/>
<evidence type="ECO:0000256" key="1">
    <source>
        <dbReference type="SAM" id="MobiDB-lite"/>
    </source>
</evidence>
<feature type="compositionally biased region" description="Basic and acidic residues" evidence="1">
    <location>
        <begin position="1"/>
        <end position="12"/>
    </location>
</feature>